<accession>A0A814TUN5</accession>
<feature type="chain" id="PRO_5032751582" evidence="1">
    <location>
        <begin position="24"/>
        <end position="229"/>
    </location>
</feature>
<proteinExistence type="predicted"/>
<evidence type="ECO:0000256" key="1">
    <source>
        <dbReference type="SAM" id="SignalP"/>
    </source>
</evidence>
<gene>
    <name evidence="2" type="ORF">IZO911_LOCUS26636</name>
</gene>
<evidence type="ECO:0000313" key="2">
    <source>
        <dbReference type="EMBL" id="CAF1166496.1"/>
    </source>
</evidence>
<reference evidence="2" key="1">
    <citation type="submission" date="2021-02" db="EMBL/GenBank/DDBJ databases">
        <authorList>
            <person name="Nowell W R."/>
        </authorList>
    </citation>
    <scope>NUCLEOTIDE SEQUENCE</scope>
</reference>
<protein>
    <submittedName>
        <fullName evidence="2">Uncharacterized protein</fullName>
    </submittedName>
</protein>
<dbReference type="AlphaFoldDB" id="A0A814TUN5"/>
<name>A0A814TUN5_9BILA</name>
<keyword evidence="1" id="KW-0732">Signal</keyword>
<feature type="signal peptide" evidence="1">
    <location>
        <begin position="1"/>
        <end position="23"/>
    </location>
</feature>
<dbReference type="Proteomes" id="UP000663860">
    <property type="component" value="Unassembled WGS sequence"/>
</dbReference>
<organism evidence="2 3">
    <name type="scientific">Adineta steineri</name>
    <dbReference type="NCBI Taxonomy" id="433720"/>
    <lineage>
        <taxon>Eukaryota</taxon>
        <taxon>Metazoa</taxon>
        <taxon>Spiralia</taxon>
        <taxon>Gnathifera</taxon>
        <taxon>Rotifera</taxon>
        <taxon>Eurotatoria</taxon>
        <taxon>Bdelloidea</taxon>
        <taxon>Adinetida</taxon>
        <taxon>Adinetidae</taxon>
        <taxon>Adineta</taxon>
    </lineage>
</organism>
<evidence type="ECO:0000313" key="3">
    <source>
        <dbReference type="Proteomes" id="UP000663860"/>
    </source>
</evidence>
<comment type="caution">
    <text evidence="2">The sequence shown here is derived from an EMBL/GenBank/DDBJ whole genome shotgun (WGS) entry which is preliminary data.</text>
</comment>
<sequence length="229" mass="27093">MFIFSNRIFILLLISSTFSSTQQQQQQQSQNDNMCLMNDGILCIPDELKIMTTIAKGIRQTLLKIEQQIKQTKTIDQLNHDVNIEMNNNHFNLPLSIHHEKLSRHSNIHKGYFINLLLEGHDALIYYYNSIDDLLQLKGTIGEDIDKQFEKIQSNMRSEMICRYRNILNIYSQKWKLVNETNDRIKFSKMRRLSPSKIHDIHSIVIIRYLRDWIEEIIDALTNVETKLD</sequence>
<dbReference type="EMBL" id="CAJNOE010000350">
    <property type="protein sequence ID" value="CAF1166496.1"/>
    <property type="molecule type" value="Genomic_DNA"/>
</dbReference>